<dbReference type="InterPro" id="IPR055170">
    <property type="entry name" value="GFO_IDH_MocA-like_dom"/>
</dbReference>
<dbReference type="GO" id="GO:0000166">
    <property type="term" value="F:nucleotide binding"/>
    <property type="evidence" value="ECO:0007669"/>
    <property type="project" value="InterPro"/>
</dbReference>
<dbReference type="InterPro" id="IPR036291">
    <property type="entry name" value="NAD(P)-bd_dom_sf"/>
</dbReference>
<reference evidence="3 4" key="1">
    <citation type="submission" date="2019-12" db="EMBL/GenBank/DDBJ databases">
        <authorList>
            <person name="Dong K."/>
        </authorList>
    </citation>
    <scope>NUCLEOTIDE SEQUENCE [LARGE SCALE GENOMIC DNA]</scope>
    <source>
        <strain evidence="3 4">JCM 31225</strain>
    </source>
</reference>
<dbReference type="EMBL" id="WSQA01000001">
    <property type="protein sequence ID" value="MVZ60709.1"/>
    <property type="molecule type" value="Genomic_DNA"/>
</dbReference>
<gene>
    <name evidence="3" type="ORF">GQF63_01605</name>
</gene>
<dbReference type="PANTHER" id="PTHR43249:SF1">
    <property type="entry name" value="D-GLUCOSIDE 3-DEHYDROGENASE"/>
    <property type="match status" value="1"/>
</dbReference>
<accession>A0A6N8KVH9</accession>
<name>A0A6N8KVH9_9SPHI</name>
<dbReference type="Pfam" id="PF01408">
    <property type="entry name" value="GFO_IDH_MocA"/>
    <property type="match status" value="1"/>
</dbReference>
<sequence length="345" mass="36933">MNVDNFGFGLIGTGAIAHIHAAAIKAIANAQLIGAYNRTAEKAAFFAQQHDCKSYQSLEELLKDDSIAIVCICTASGAHLEAAEKAIRAGKHCLIEKPLEITVDRCNEIIQLAEEHNVLIGTIFPTRFYPNSLKIKQKLTDGGFGDLVMGSAYIKWHRSAAYYASAAWRGTWAFDGGGALMNQGIHAVDMLLWYMGEAVSVSALSANRVHQNIEVEDTVVASIKFKNGALGSIECTTAAFPGTAKKIEIIGSKGSAILEENSLTLWEFEGDSTDSQVQQAEAAVSGGVSDPMAIGHYGHQLQVEDFLAAIQGKHSPLIDGQEGKKSVALISAIYESAKTGQTVYL</sequence>
<dbReference type="InterPro" id="IPR052515">
    <property type="entry name" value="Gfo/Idh/MocA_Oxidoreductase"/>
</dbReference>
<dbReference type="Pfam" id="PF22725">
    <property type="entry name" value="GFO_IDH_MocA_C3"/>
    <property type="match status" value="1"/>
</dbReference>
<proteinExistence type="predicted"/>
<feature type="domain" description="GFO/IDH/MocA-like oxidoreductase" evidence="2">
    <location>
        <begin position="133"/>
        <end position="256"/>
    </location>
</feature>
<evidence type="ECO:0000259" key="2">
    <source>
        <dbReference type="Pfam" id="PF22725"/>
    </source>
</evidence>
<organism evidence="3 4">
    <name type="scientific">Sphingobacterium humi</name>
    <dbReference type="NCBI Taxonomy" id="1796905"/>
    <lineage>
        <taxon>Bacteria</taxon>
        <taxon>Pseudomonadati</taxon>
        <taxon>Bacteroidota</taxon>
        <taxon>Sphingobacteriia</taxon>
        <taxon>Sphingobacteriales</taxon>
        <taxon>Sphingobacteriaceae</taxon>
        <taxon>Sphingobacterium</taxon>
    </lineage>
</organism>
<dbReference type="RefSeq" id="WP_160367338.1">
    <property type="nucleotide sequence ID" value="NZ_WSQA01000001.1"/>
</dbReference>
<evidence type="ECO:0000313" key="3">
    <source>
        <dbReference type="EMBL" id="MVZ60709.1"/>
    </source>
</evidence>
<dbReference type="SUPFAM" id="SSF51735">
    <property type="entry name" value="NAD(P)-binding Rossmann-fold domains"/>
    <property type="match status" value="1"/>
</dbReference>
<dbReference type="Gene3D" id="3.40.50.720">
    <property type="entry name" value="NAD(P)-binding Rossmann-like Domain"/>
    <property type="match status" value="1"/>
</dbReference>
<protein>
    <submittedName>
        <fullName evidence="3">Gfo/Idh/MocA family oxidoreductase</fullName>
    </submittedName>
</protein>
<dbReference type="PANTHER" id="PTHR43249">
    <property type="entry name" value="UDP-N-ACETYL-2-AMINO-2-DEOXY-D-GLUCURONATE OXIDASE"/>
    <property type="match status" value="1"/>
</dbReference>
<comment type="caution">
    <text evidence="3">The sequence shown here is derived from an EMBL/GenBank/DDBJ whole genome shotgun (WGS) entry which is preliminary data.</text>
</comment>
<keyword evidence="4" id="KW-1185">Reference proteome</keyword>
<dbReference type="InterPro" id="IPR000683">
    <property type="entry name" value="Gfo/Idh/MocA-like_OxRdtase_N"/>
</dbReference>
<dbReference type="SUPFAM" id="SSF55347">
    <property type="entry name" value="Glyceraldehyde-3-phosphate dehydrogenase-like, C-terminal domain"/>
    <property type="match status" value="1"/>
</dbReference>
<dbReference type="AlphaFoldDB" id="A0A6N8KVH9"/>
<evidence type="ECO:0000313" key="4">
    <source>
        <dbReference type="Proteomes" id="UP000435036"/>
    </source>
</evidence>
<dbReference type="Gene3D" id="3.30.360.10">
    <property type="entry name" value="Dihydrodipicolinate Reductase, domain 2"/>
    <property type="match status" value="1"/>
</dbReference>
<dbReference type="Proteomes" id="UP000435036">
    <property type="component" value="Unassembled WGS sequence"/>
</dbReference>
<dbReference type="OrthoDB" id="9815825at2"/>
<feature type="domain" description="Gfo/Idh/MocA-like oxidoreductase N-terminal" evidence="1">
    <location>
        <begin position="7"/>
        <end position="120"/>
    </location>
</feature>
<evidence type="ECO:0000259" key="1">
    <source>
        <dbReference type="Pfam" id="PF01408"/>
    </source>
</evidence>